<feature type="transmembrane region" description="Helical" evidence="10">
    <location>
        <begin position="655"/>
        <end position="674"/>
    </location>
</feature>
<gene>
    <name evidence="13" type="primary">NCSTN</name>
    <name evidence="13" type="ORF">AWC38_SpisGene8519</name>
</gene>
<keyword evidence="6" id="KW-0914">Notch signaling pathway</keyword>
<evidence type="ECO:0000256" key="2">
    <source>
        <dbReference type="ARBA" id="ARBA00007717"/>
    </source>
</evidence>
<comment type="similarity">
    <text evidence="2">Belongs to the nicastrin family.</text>
</comment>
<dbReference type="InterPro" id="IPR008710">
    <property type="entry name" value="Nicastrin"/>
</dbReference>
<dbReference type="OrthoDB" id="755951at2759"/>
<evidence type="ECO:0000256" key="5">
    <source>
        <dbReference type="ARBA" id="ARBA00022729"/>
    </source>
</evidence>
<dbReference type="SUPFAM" id="SSF53187">
    <property type="entry name" value="Zn-dependent exopeptidases"/>
    <property type="match status" value="1"/>
</dbReference>
<evidence type="ECO:0000256" key="3">
    <source>
        <dbReference type="ARBA" id="ARBA00015303"/>
    </source>
</evidence>
<evidence type="ECO:0000313" key="14">
    <source>
        <dbReference type="Proteomes" id="UP000225706"/>
    </source>
</evidence>
<dbReference type="STRING" id="50429.A0A2B4SCI2"/>
<dbReference type="AlphaFoldDB" id="A0A2B4SCI2"/>
<evidence type="ECO:0000256" key="6">
    <source>
        <dbReference type="ARBA" id="ARBA00022976"/>
    </source>
</evidence>
<comment type="subcellular location">
    <subcellularLocation>
        <location evidence="1">Membrane</location>
        <topology evidence="1">Single-pass type I membrane protein</topology>
    </subcellularLocation>
</comment>
<keyword evidence="14" id="KW-1185">Reference proteome</keyword>
<dbReference type="Pfam" id="PF18266">
    <property type="entry name" value="Ncstrn_small"/>
    <property type="match status" value="1"/>
</dbReference>
<proteinExistence type="inferred from homology"/>
<keyword evidence="7 10" id="KW-1133">Transmembrane helix</keyword>
<dbReference type="EMBL" id="LSMT01000117">
    <property type="protein sequence ID" value="PFX26799.1"/>
    <property type="molecule type" value="Genomic_DNA"/>
</dbReference>
<dbReference type="Gene3D" id="3.40.630.10">
    <property type="entry name" value="Zn peptidases"/>
    <property type="match status" value="1"/>
</dbReference>
<evidence type="ECO:0000259" key="12">
    <source>
        <dbReference type="Pfam" id="PF18266"/>
    </source>
</evidence>
<accession>A0A2B4SCI2</accession>
<evidence type="ECO:0000256" key="8">
    <source>
        <dbReference type="ARBA" id="ARBA00023136"/>
    </source>
</evidence>
<evidence type="ECO:0000256" key="11">
    <source>
        <dbReference type="SAM" id="SignalP"/>
    </source>
</evidence>
<keyword evidence="8 10" id="KW-0472">Membrane</keyword>
<organism evidence="13 14">
    <name type="scientific">Stylophora pistillata</name>
    <name type="common">Smooth cauliflower coral</name>
    <dbReference type="NCBI Taxonomy" id="50429"/>
    <lineage>
        <taxon>Eukaryota</taxon>
        <taxon>Metazoa</taxon>
        <taxon>Cnidaria</taxon>
        <taxon>Anthozoa</taxon>
        <taxon>Hexacorallia</taxon>
        <taxon>Scleractinia</taxon>
        <taxon>Astrocoeniina</taxon>
        <taxon>Pocilloporidae</taxon>
        <taxon>Stylophora</taxon>
    </lineage>
</organism>
<feature type="chain" id="PRO_5012563941" description="Nicastrin" evidence="11">
    <location>
        <begin position="23"/>
        <end position="694"/>
    </location>
</feature>
<name>A0A2B4SCI2_STYPI</name>
<evidence type="ECO:0000256" key="7">
    <source>
        <dbReference type="ARBA" id="ARBA00022989"/>
    </source>
</evidence>
<evidence type="ECO:0000313" key="13">
    <source>
        <dbReference type="EMBL" id="PFX26799.1"/>
    </source>
</evidence>
<reference evidence="14" key="1">
    <citation type="journal article" date="2017" name="bioRxiv">
        <title>Comparative analysis of the genomes of Stylophora pistillata and Acropora digitifera provides evidence for extensive differences between species of corals.</title>
        <authorList>
            <person name="Voolstra C.R."/>
            <person name="Li Y."/>
            <person name="Liew Y.J."/>
            <person name="Baumgarten S."/>
            <person name="Zoccola D."/>
            <person name="Flot J.-F."/>
            <person name="Tambutte S."/>
            <person name="Allemand D."/>
            <person name="Aranda M."/>
        </authorList>
    </citation>
    <scope>NUCLEOTIDE SEQUENCE [LARGE SCALE GENOMIC DNA]</scope>
</reference>
<evidence type="ECO:0000256" key="1">
    <source>
        <dbReference type="ARBA" id="ARBA00004479"/>
    </source>
</evidence>
<dbReference type="Pfam" id="PF05450">
    <property type="entry name" value="Nicastrin"/>
    <property type="match status" value="1"/>
</dbReference>
<evidence type="ECO:0000256" key="4">
    <source>
        <dbReference type="ARBA" id="ARBA00022692"/>
    </source>
</evidence>
<protein>
    <recommendedName>
        <fullName evidence="3">Nicastrin</fullName>
    </recommendedName>
</protein>
<keyword evidence="5 11" id="KW-0732">Signal</keyword>
<dbReference type="PANTHER" id="PTHR21092:SF0">
    <property type="entry name" value="NICASTRIN"/>
    <property type="match status" value="1"/>
</dbReference>
<feature type="signal peptide" evidence="11">
    <location>
        <begin position="1"/>
        <end position="22"/>
    </location>
</feature>
<dbReference type="GO" id="GO:0016485">
    <property type="term" value="P:protein processing"/>
    <property type="evidence" value="ECO:0007669"/>
    <property type="project" value="InterPro"/>
</dbReference>
<sequence>MATELVLWAVSIFLGLLYAANGDKVAQKIYEPISGVNPCVLLTNATHQIGCTSSMSGHVGILHYIKSKADVDWIIQNGSHAPYVPLFRSDLFTLEMVDRLIQKKKINGALVIAVPSGKYRYTPQTDSPDYECPKDNFGIYSESTKYKNCKAVKWNPHGTRMSFKYFDIPMFALNDEAEVDYLLKCYKKHNKQEHPDYPLCAVELKDFMYAAKDTPTCVRKSNIPNPIGANFCLPLGDMNVWGTLYPIKKGKKVVMLATKLDSNSFFHDLVPGVDNDGSGIVVALAAAKALGALKRNGSLPETKYHIMFTFFQGEAWDYIGSSRMVYDMDKNEFPPDPWKVDGEKLTLNTGDIKYFLELNQLGLSNGKLWAHSDPLSTKHNETNKKVSKIVEALKSAGEKHDLEIGEPIDKPLPPSSFQMFLKKNSSIPGIVLTDHEGSYSNKFYNSHFDDLYQVGGNVSKDNDTVYLITEFTKKLSNISSAVATALYTLANDGTAPDFDIKADEALVGHLIFCLFNRSDCPLYREVTDSNKTWTKFQKTSASLKPFPRYVSVNTSTNALTITVEHLLLYFTGYHFPLGKDKDCKTSDGVVAVKVLGQKLQGVCVTGSVFLSPALSPAFVLEKYDSIEYSTWAESTWNNDLSVQVFLVASPTLEGVTLGAGLTITLLSFALVYFINKKADVIFTPADPLSSDLND</sequence>
<comment type="caution">
    <text evidence="13">The sequence shown here is derived from an EMBL/GenBank/DDBJ whole genome shotgun (WGS) entry which is preliminary data.</text>
</comment>
<keyword evidence="4 10" id="KW-0812">Transmembrane</keyword>
<dbReference type="Proteomes" id="UP000225706">
    <property type="component" value="Unassembled WGS sequence"/>
</dbReference>
<keyword evidence="9" id="KW-0325">Glycoprotein</keyword>
<dbReference type="GO" id="GO:0007219">
    <property type="term" value="P:Notch signaling pathway"/>
    <property type="evidence" value="ECO:0007669"/>
    <property type="project" value="UniProtKB-KW"/>
</dbReference>
<feature type="domain" description="Nicastrin small lobe" evidence="12">
    <location>
        <begin position="38"/>
        <end position="210"/>
    </location>
</feature>
<dbReference type="PANTHER" id="PTHR21092">
    <property type="entry name" value="NICASTRIN"/>
    <property type="match status" value="1"/>
</dbReference>
<dbReference type="InterPro" id="IPR041084">
    <property type="entry name" value="Ncstrn_small"/>
</dbReference>
<evidence type="ECO:0000256" key="10">
    <source>
        <dbReference type="SAM" id="Phobius"/>
    </source>
</evidence>
<evidence type="ECO:0000256" key="9">
    <source>
        <dbReference type="ARBA" id="ARBA00023180"/>
    </source>
</evidence>
<dbReference type="GO" id="GO:0005886">
    <property type="term" value="C:plasma membrane"/>
    <property type="evidence" value="ECO:0007669"/>
    <property type="project" value="TreeGrafter"/>
</dbReference>